<dbReference type="Proteomes" id="UP000214365">
    <property type="component" value="Unassembled WGS sequence"/>
</dbReference>
<dbReference type="PANTHER" id="PTHR39394:SF1">
    <property type="entry name" value="DNAJ HOMOLOGUE SUBFAMILY C MEMBER 28 CONSERVED DOMAIN-CONTAINING PROTEIN"/>
    <property type="match status" value="1"/>
</dbReference>
<dbReference type="EMBL" id="LFMY01000007">
    <property type="protein sequence ID" value="OKL59306.1"/>
    <property type="molecule type" value="Genomic_DNA"/>
</dbReference>
<reference evidence="3 4" key="1">
    <citation type="submission" date="2015-06" db="EMBL/GenBank/DDBJ databases">
        <title>Talaromyces atroroseus IBT 11181 draft genome.</title>
        <authorList>
            <person name="Rasmussen K.B."/>
            <person name="Rasmussen S."/>
            <person name="Petersen B."/>
            <person name="Sicheritz-Ponten T."/>
            <person name="Mortensen U.H."/>
            <person name="Thrane U."/>
        </authorList>
    </citation>
    <scope>NUCLEOTIDE SEQUENCE [LARGE SCALE GENOMIC DNA]</scope>
    <source>
        <strain evidence="3 4">IBT 11181</strain>
    </source>
</reference>
<proteinExistence type="predicted"/>
<organism evidence="3 4">
    <name type="scientific">Talaromyces atroroseus</name>
    <dbReference type="NCBI Taxonomy" id="1441469"/>
    <lineage>
        <taxon>Eukaryota</taxon>
        <taxon>Fungi</taxon>
        <taxon>Dikarya</taxon>
        <taxon>Ascomycota</taxon>
        <taxon>Pezizomycotina</taxon>
        <taxon>Eurotiomycetes</taxon>
        <taxon>Eurotiomycetidae</taxon>
        <taxon>Eurotiales</taxon>
        <taxon>Trichocomaceae</taxon>
        <taxon>Talaromyces</taxon>
        <taxon>Talaromyces sect. Trachyspermi</taxon>
    </lineage>
</organism>
<feature type="region of interest" description="Disordered" evidence="1">
    <location>
        <begin position="73"/>
        <end position="94"/>
    </location>
</feature>
<evidence type="ECO:0000259" key="2">
    <source>
        <dbReference type="Pfam" id="PF09350"/>
    </source>
</evidence>
<comment type="caution">
    <text evidence="3">The sequence shown here is derived from an EMBL/GenBank/DDBJ whole genome shotgun (WGS) entry which is preliminary data.</text>
</comment>
<dbReference type="AlphaFoldDB" id="A0A225AWH2"/>
<dbReference type="RefSeq" id="XP_020119427.1">
    <property type="nucleotide sequence ID" value="XM_020267688.1"/>
</dbReference>
<evidence type="ECO:0000256" key="1">
    <source>
        <dbReference type="SAM" id="MobiDB-lite"/>
    </source>
</evidence>
<name>A0A225AWH2_TALAT</name>
<sequence>MPGPLSRSSDNKFNGLRAFFPKSKSLLLYINEEASMMGVARSSSLGAQCASCLQAQRRRCLLALSPQRAFSVSPLRRNEKSNHGPENREEGAMSRRLSEMTEDALLQGGRSARRNIQEAGFSEGLKQELEEKIKASTFKSDNAGAFSILNMPRISQASAGKGTRENAIASPWRGTENVEDTTLRMLDDSKKPMRVPYQIPNPTAPVNVNLRPAAKVRHSTGSRLASARDKTQIYALSQSTGLSDKEREEVKKQLTARFEAGARPMPMSINGLASLANERIEDAIAKGQFKNLPRGKGKHTKTDHNANSAFIDTTEYFMNKIIQKQEIVPPWIEKQQDLAREIDRFRQRLRTEWRRHAARLISSHGGSLEDQRRRARGYAAAEARLIQRRKAEFSIASSNAEDAILSSLSQISHDGRISSGFAQPSVGVVSNTAPMKAEAEAAKPPESLSYADESLPHLPPLRDPEYMTNESGWHKLQVKAINDLTRSYNLQAPQLAQKPYLNLERELNACYADVAPSLADEITTRATGRVGTRQVTSTKRQSLGGLVEDMLQTNQRVRLYEEDRSKAYGFKELWRDIWKRGEKKMT</sequence>
<gene>
    <name evidence="3" type="ORF">UA08_05374</name>
</gene>
<dbReference type="STRING" id="1441469.A0A225AWH2"/>
<evidence type="ECO:0000313" key="4">
    <source>
        <dbReference type="Proteomes" id="UP000214365"/>
    </source>
</evidence>
<protein>
    <recommendedName>
        <fullName evidence="2">DnaJ homologue subfamily C member 28 conserved domain-containing protein</fullName>
    </recommendedName>
</protein>
<dbReference type="Pfam" id="PF09350">
    <property type="entry name" value="DJC28_CD"/>
    <property type="match status" value="1"/>
</dbReference>
<keyword evidence="4" id="KW-1185">Reference proteome</keyword>
<feature type="compositionally biased region" description="Basic and acidic residues" evidence="1">
    <location>
        <begin position="76"/>
        <end position="94"/>
    </location>
</feature>
<accession>A0A225AWH2</accession>
<dbReference type="OrthoDB" id="1922282at2759"/>
<evidence type="ECO:0000313" key="3">
    <source>
        <dbReference type="EMBL" id="OKL59306.1"/>
    </source>
</evidence>
<feature type="domain" description="DnaJ homologue subfamily C member 28 conserved" evidence="2">
    <location>
        <begin position="275"/>
        <end position="346"/>
    </location>
</feature>
<dbReference type="GeneID" id="31005130"/>
<dbReference type="InterPro" id="IPR018961">
    <property type="entry name" value="DnaJ_homolog_subfam-C_membr-28"/>
</dbReference>
<dbReference type="PANTHER" id="PTHR39394">
    <property type="entry name" value="YALI0E31793P"/>
    <property type="match status" value="1"/>
</dbReference>